<gene>
    <name evidence="2" type="ORF">EDB81DRAFT_910149</name>
</gene>
<accession>A0A9P9FQ10</accession>
<dbReference type="Proteomes" id="UP000738349">
    <property type="component" value="Unassembled WGS sequence"/>
</dbReference>
<evidence type="ECO:0000313" key="3">
    <source>
        <dbReference type="Proteomes" id="UP000738349"/>
    </source>
</evidence>
<feature type="region of interest" description="Disordered" evidence="1">
    <location>
        <begin position="295"/>
        <end position="332"/>
    </location>
</feature>
<dbReference type="AlphaFoldDB" id="A0A9P9FQ10"/>
<dbReference type="EMBL" id="JAGMUV010000002">
    <property type="protein sequence ID" value="KAH7171370.1"/>
    <property type="molecule type" value="Genomic_DNA"/>
</dbReference>
<name>A0A9P9FQ10_9HYPO</name>
<reference evidence="2" key="1">
    <citation type="journal article" date="2021" name="Nat. Commun.">
        <title>Genetic determinants of endophytism in the Arabidopsis root mycobiome.</title>
        <authorList>
            <person name="Mesny F."/>
            <person name="Miyauchi S."/>
            <person name="Thiergart T."/>
            <person name="Pickel B."/>
            <person name="Atanasova L."/>
            <person name="Karlsson M."/>
            <person name="Huettel B."/>
            <person name="Barry K.W."/>
            <person name="Haridas S."/>
            <person name="Chen C."/>
            <person name="Bauer D."/>
            <person name="Andreopoulos W."/>
            <person name="Pangilinan J."/>
            <person name="LaButti K."/>
            <person name="Riley R."/>
            <person name="Lipzen A."/>
            <person name="Clum A."/>
            <person name="Drula E."/>
            <person name="Henrissat B."/>
            <person name="Kohler A."/>
            <person name="Grigoriev I.V."/>
            <person name="Martin F.M."/>
            <person name="Hacquard S."/>
        </authorList>
    </citation>
    <scope>NUCLEOTIDE SEQUENCE</scope>
    <source>
        <strain evidence="2">MPI-CAGE-AT-0147</strain>
    </source>
</reference>
<feature type="compositionally biased region" description="Low complexity" evidence="1">
    <location>
        <begin position="310"/>
        <end position="332"/>
    </location>
</feature>
<evidence type="ECO:0000313" key="2">
    <source>
        <dbReference type="EMBL" id="KAH7171370.1"/>
    </source>
</evidence>
<protein>
    <submittedName>
        <fullName evidence="2">Uncharacterized protein</fullName>
    </submittedName>
</protein>
<keyword evidence="3" id="KW-1185">Reference proteome</keyword>
<proteinExistence type="predicted"/>
<feature type="compositionally biased region" description="Basic and acidic residues" evidence="1">
    <location>
        <begin position="295"/>
        <end position="304"/>
    </location>
</feature>
<comment type="caution">
    <text evidence="2">The sequence shown here is derived from an EMBL/GenBank/DDBJ whole genome shotgun (WGS) entry which is preliminary data.</text>
</comment>
<dbReference type="OrthoDB" id="1577640at2759"/>
<evidence type="ECO:0000256" key="1">
    <source>
        <dbReference type="SAM" id="MobiDB-lite"/>
    </source>
</evidence>
<sequence>MEMMNEWLATTEQFGYEDLREQNEEIHHESEVEEDHEFSIPGLEESLPLYREYVGFETSSWKEGKGNGPETRFKYYRLENQVEHIYSMFEKLIEHQTNAEQRNGVRISSRPRRQLEGWDFKDLVTDGDPFFARVATLNAMGKGWVDFIRSIHAVTLFGRGFGELIRPKRMPNEGCSQWLKVPTERYSLAACVADLGDITGAHGDPRSSPMKLCDNILWFMKENAFQPCPCETTAKTAIPLAKRHFEPVQALFPLAFKKLLRKRPAVELQEAAAVIFGHNINIHWHWGDYGDPIKGDPVVEEKPTSDVVEDSGLGSRLSSSGSPSGSDVVPPSAYGAEAASIVPSDKRRRVQGVISSIGKRCSSRGD</sequence>
<organism evidence="2 3">
    <name type="scientific">Dactylonectria macrodidyma</name>
    <dbReference type="NCBI Taxonomy" id="307937"/>
    <lineage>
        <taxon>Eukaryota</taxon>
        <taxon>Fungi</taxon>
        <taxon>Dikarya</taxon>
        <taxon>Ascomycota</taxon>
        <taxon>Pezizomycotina</taxon>
        <taxon>Sordariomycetes</taxon>
        <taxon>Hypocreomycetidae</taxon>
        <taxon>Hypocreales</taxon>
        <taxon>Nectriaceae</taxon>
        <taxon>Dactylonectria</taxon>
    </lineage>
</organism>